<dbReference type="GO" id="GO:0003341">
    <property type="term" value="P:cilium movement"/>
    <property type="evidence" value="ECO:0007669"/>
    <property type="project" value="TreeGrafter"/>
</dbReference>
<dbReference type="GO" id="GO:0120293">
    <property type="term" value="C:dynein axonemal particle"/>
    <property type="evidence" value="ECO:0007669"/>
    <property type="project" value="UniProtKB-SubCell"/>
</dbReference>
<dbReference type="EMBL" id="JADBJN010000002">
    <property type="protein sequence ID" value="KAG5677732.1"/>
    <property type="molecule type" value="Genomic_DNA"/>
</dbReference>
<evidence type="ECO:0000256" key="12">
    <source>
        <dbReference type="PROSITE-ProRule" id="PRU00221"/>
    </source>
</evidence>
<dbReference type="InterPro" id="IPR036322">
    <property type="entry name" value="WD40_repeat_dom_sf"/>
</dbReference>
<evidence type="ECO:0000256" key="2">
    <source>
        <dbReference type="ARBA" id="ARBA00022490"/>
    </source>
</evidence>
<evidence type="ECO:0000256" key="1">
    <source>
        <dbReference type="ARBA" id="ARBA00004611"/>
    </source>
</evidence>
<evidence type="ECO:0000256" key="6">
    <source>
        <dbReference type="ARBA" id="ARBA00023069"/>
    </source>
</evidence>
<dbReference type="OrthoDB" id="10259804at2759"/>
<dbReference type="GO" id="GO:0005858">
    <property type="term" value="C:axonemal dynein complex"/>
    <property type="evidence" value="ECO:0007669"/>
    <property type="project" value="TreeGrafter"/>
</dbReference>
<comment type="caution">
    <text evidence="13">The sequence shown here is derived from an EMBL/GenBank/DDBJ whole genome shotgun (WGS) entry which is preliminary data.</text>
</comment>
<evidence type="ECO:0000256" key="9">
    <source>
        <dbReference type="ARBA" id="ARBA00024190"/>
    </source>
</evidence>
<keyword evidence="7" id="KW-0206">Cytoskeleton</keyword>
<dbReference type="Proteomes" id="UP001107558">
    <property type="component" value="Chromosome 2"/>
</dbReference>
<dbReference type="GO" id="GO:0045503">
    <property type="term" value="F:dynein light chain binding"/>
    <property type="evidence" value="ECO:0007669"/>
    <property type="project" value="TreeGrafter"/>
</dbReference>
<dbReference type="GO" id="GO:0045504">
    <property type="term" value="F:dynein heavy chain binding"/>
    <property type="evidence" value="ECO:0007669"/>
    <property type="project" value="TreeGrafter"/>
</dbReference>
<evidence type="ECO:0000256" key="4">
    <source>
        <dbReference type="ARBA" id="ARBA00022737"/>
    </source>
</evidence>
<dbReference type="Gene3D" id="2.130.10.10">
    <property type="entry name" value="YVTN repeat-like/Quinoprotein amine dehydrogenase"/>
    <property type="match status" value="2"/>
</dbReference>
<sequence length="752" mass="87343">MMKEKIIKQWKTAAITEVKSDVENSDINLPPIELKKDVAKSKANRARFKEFIKEIQGTNKKIIERKTIFVAENDADKKKNLAYYDRNIYNILKLRKQTDIIHNGRNVTPKFLTESDITDVEESYTNLDRKQRTDSLWDILVDSFRKPIDRVDSVEILDVETTIRHIKEDRKAHPSAKKPKNFIKLKLTETDDVILYESVSLTELRGTEEATEVEKYNTDYEYLTKGPGKNRRTCNAEVQTENILVKSRSSNTERIKKQDQESFVSNFEMFDTYADLAKRTKEIQLDDESQSKFELTTYSKEGENIDEVLNANQNFHLSSMILQRLLAGNIYRERQKRFRNMIERNPLDLNLKYLYRLQNLWTYKSSDTQGKNVVDMSWCRSNSDLLAVGYGTYYYCESKERNSGAVLIWSIKNPVNPERCYRYDIPVTAVEFSSQNPQLLAVALYDGTVEVLDVTDININVHHNVVAKSERITSPGFEPIWQIQWITLKDKEFIITASQDGRIMKYEIATGPFLVAFHQLRLNRVEGTVEALNVEHKKSFIEADRHPQALCLRKHPLTSDIYFVGTDEGVIHVCSMNFPHQHLNALQVHNGGVYVIDYSPFSPKIFLTTGSDWVIRLWIEDILEPIIELYDGFQSFHTAQWSPVHSTIIASCTENSIQIWDLRRKSQKPASVRRFESRKLTIVKFTPCGRSLLIGDDQGNVDVCSLEDFPFPPHFQFDELQRALFKSLTNKQTLEKQVRQLGHLGYEKEQKR</sequence>
<dbReference type="SUPFAM" id="SSF50978">
    <property type="entry name" value="WD40 repeat-like"/>
    <property type="match status" value="1"/>
</dbReference>
<keyword evidence="5" id="KW-0282">Flagellum</keyword>
<evidence type="ECO:0000256" key="7">
    <source>
        <dbReference type="ARBA" id="ARBA00023212"/>
    </source>
</evidence>
<dbReference type="PROSITE" id="PS50082">
    <property type="entry name" value="WD_REPEATS_2"/>
    <property type="match status" value="1"/>
</dbReference>
<keyword evidence="8" id="KW-0966">Cell projection</keyword>
<evidence type="ECO:0000313" key="14">
    <source>
        <dbReference type="Proteomes" id="UP001107558"/>
    </source>
</evidence>
<name>A0A9J6C6D5_POLVA</name>
<evidence type="ECO:0000256" key="8">
    <source>
        <dbReference type="ARBA" id="ARBA00023273"/>
    </source>
</evidence>
<keyword evidence="2" id="KW-0963">Cytoplasm</keyword>
<keyword evidence="6" id="KW-0969">Cilium</keyword>
<evidence type="ECO:0000256" key="11">
    <source>
        <dbReference type="ARBA" id="ARBA00041557"/>
    </source>
</evidence>
<evidence type="ECO:0000256" key="5">
    <source>
        <dbReference type="ARBA" id="ARBA00022846"/>
    </source>
</evidence>
<dbReference type="InterPro" id="IPR050687">
    <property type="entry name" value="Dynein_IC"/>
</dbReference>
<protein>
    <recommendedName>
        <fullName evidence="10">Dynein axonemal intermediate chain 4</fullName>
    </recommendedName>
    <alternativeName>
        <fullName evidence="11">WD repeat-containing protein 78</fullName>
    </alternativeName>
</protein>
<comment type="subcellular location">
    <subcellularLocation>
        <location evidence="1">Cytoplasm</location>
        <location evidence="1">Cytoskeleton</location>
        <location evidence="1">Flagellum axoneme</location>
    </subcellularLocation>
    <subcellularLocation>
        <location evidence="9">Dynein axonemal particle</location>
    </subcellularLocation>
</comment>
<reference evidence="13" key="1">
    <citation type="submission" date="2021-03" db="EMBL/GenBank/DDBJ databases">
        <title>Chromosome level genome of the anhydrobiotic midge Polypedilum vanderplanki.</title>
        <authorList>
            <person name="Yoshida Y."/>
            <person name="Kikawada T."/>
            <person name="Gusev O."/>
        </authorList>
    </citation>
    <scope>NUCLEOTIDE SEQUENCE</scope>
    <source>
        <strain evidence="13">NIAS01</strain>
        <tissue evidence="13">Whole body or cell culture</tissue>
    </source>
</reference>
<dbReference type="PANTHER" id="PTHR12442">
    <property type="entry name" value="DYNEIN INTERMEDIATE CHAIN"/>
    <property type="match status" value="1"/>
</dbReference>
<dbReference type="InterPro" id="IPR001680">
    <property type="entry name" value="WD40_rpt"/>
</dbReference>
<evidence type="ECO:0000313" key="13">
    <source>
        <dbReference type="EMBL" id="KAG5677732.1"/>
    </source>
</evidence>
<evidence type="ECO:0000256" key="10">
    <source>
        <dbReference type="ARBA" id="ARBA00040002"/>
    </source>
</evidence>
<organism evidence="13 14">
    <name type="scientific">Polypedilum vanderplanki</name>
    <name type="common">Sleeping chironomid midge</name>
    <dbReference type="NCBI Taxonomy" id="319348"/>
    <lineage>
        <taxon>Eukaryota</taxon>
        <taxon>Metazoa</taxon>
        <taxon>Ecdysozoa</taxon>
        <taxon>Arthropoda</taxon>
        <taxon>Hexapoda</taxon>
        <taxon>Insecta</taxon>
        <taxon>Pterygota</taxon>
        <taxon>Neoptera</taxon>
        <taxon>Endopterygota</taxon>
        <taxon>Diptera</taxon>
        <taxon>Nematocera</taxon>
        <taxon>Chironomoidea</taxon>
        <taxon>Chironomidae</taxon>
        <taxon>Chironominae</taxon>
        <taxon>Polypedilum</taxon>
        <taxon>Polypedilum</taxon>
    </lineage>
</organism>
<evidence type="ECO:0000256" key="3">
    <source>
        <dbReference type="ARBA" id="ARBA00022574"/>
    </source>
</evidence>
<gene>
    <name evidence="13" type="ORF">PVAND_007463</name>
</gene>
<proteinExistence type="predicted"/>
<dbReference type="AlphaFoldDB" id="A0A9J6C6D5"/>
<dbReference type="InterPro" id="IPR015943">
    <property type="entry name" value="WD40/YVTN_repeat-like_dom_sf"/>
</dbReference>
<keyword evidence="4" id="KW-0677">Repeat</keyword>
<keyword evidence="14" id="KW-1185">Reference proteome</keyword>
<dbReference type="SMART" id="SM00320">
    <property type="entry name" value="WD40"/>
    <property type="match status" value="4"/>
</dbReference>
<keyword evidence="3 12" id="KW-0853">WD repeat</keyword>
<dbReference type="PANTHER" id="PTHR12442:SF12">
    <property type="entry name" value="DYNEIN AXONEMAL INTERMEDIATE CHAIN 4"/>
    <property type="match status" value="1"/>
</dbReference>
<accession>A0A9J6C6D5</accession>
<dbReference type="Pfam" id="PF00400">
    <property type="entry name" value="WD40"/>
    <property type="match status" value="1"/>
</dbReference>
<feature type="repeat" description="WD" evidence="12">
    <location>
        <begin position="586"/>
        <end position="618"/>
    </location>
</feature>